<gene>
    <name evidence="1" type="ORF">GA0070613_6278</name>
</gene>
<reference evidence="2" key="1">
    <citation type="submission" date="2016-06" db="EMBL/GenBank/DDBJ databases">
        <authorList>
            <person name="Varghese N."/>
            <person name="Submissions Spin"/>
        </authorList>
    </citation>
    <scope>NUCLEOTIDE SEQUENCE [LARGE SCALE GENOMIC DNA]</scope>
    <source>
        <strain evidence="2">DSM 43819</strain>
    </source>
</reference>
<dbReference type="EMBL" id="LT607754">
    <property type="protein sequence ID" value="SCG77484.1"/>
    <property type="molecule type" value="Genomic_DNA"/>
</dbReference>
<name>A0A1C5K3W3_9ACTN</name>
<organism evidence="1 2">
    <name type="scientific">Micromonospora inositola</name>
    <dbReference type="NCBI Taxonomy" id="47865"/>
    <lineage>
        <taxon>Bacteria</taxon>
        <taxon>Bacillati</taxon>
        <taxon>Actinomycetota</taxon>
        <taxon>Actinomycetes</taxon>
        <taxon>Micromonosporales</taxon>
        <taxon>Micromonosporaceae</taxon>
        <taxon>Micromonospora</taxon>
    </lineage>
</organism>
<evidence type="ECO:0000313" key="2">
    <source>
        <dbReference type="Proteomes" id="UP000198221"/>
    </source>
</evidence>
<protein>
    <submittedName>
        <fullName evidence="1">Uncharacterized protein</fullName>
    </submittedName>
</protein>
<sequence>MKCAELQADELGALASELDAKVVTKEQALVVVGETRQALMRLYEVLEDLNKHSFEDRTPPASGGFRRRLKDEVFRLASETFGLQQAIRRLFEPADHTADALL</sequence>
<keyword evidence="2" id="KW-1185">Reference proteome</keyword>
<dbReference type="AlphaFoldDB" id="A0A1C5K3W3"/>
<evidence type="ECO:0000313" key="1">
    <source>
        <dbReference type="EMBL" id="SCG77484.1"/>
    </source>
</evidence>
<accession>A0A1C5K3W3</accession>
<dbReference type="RefSeq" id="WP_089015478.1">
    <property type="nucleotide sequence ID" value="NZ_LT607754.1"/>
</dbReference>
<proteinExistence type="predicted"/>
<dbReference type="OrthoDB" id="3404329at2"/>
<dbReference type="Proteomes" id="UP000198221">
    <property type="component" value="Chromosome I"/>
</dbReference>